<dbReference type="InterPro" id="IPR025184">
    <property type="entry name" value="AadA_C"/>
</dbReference>
<keyword evidence="5" id="KW-1185">Reference proteome</keyword>
<evidence type="ECO:0000313" key="5">
    <source>
        <dbReference type="Proteomes" id="UP000737402"/>
    </source>
</evidence>
<evidence type="ECO:0000259" key="2">
    <source>
        <dbReference type="Pfam" id="PF01909"/>
    </source>
</evidence>
<dbReference type="Gene3D" id="3.30.460.10">
    <property type="entry name" value="Beta Polymerase, domain 2"/>
    <property type="match status" value="1"/>
</dbReference>
<evidence type="ECO:0000259" key="3">
    <source>
        <dbReference type="Pfam" id="PF13427"/>
    </source>
</evidence>
<gene>
    <name evidence="4" type="ORF">JOC95_001591</name>
</gene>
<dbReference type="InterPro" id="IPR043519">
    <property type="entry name" value="NT_sf"/>
</dbReference>
<proteinExistence type="predicted"/>
<feature type="domain" description="Polymerase nucleotidyl transferase" evidence="2">
    <location>
        <begin position="13"/>
        <end position="83"/>
    </location>
</feature>
<evidence type="ECO:0008006" key="6">
    <source>
        <dbReference type="Google" id="ProtNLM"/>
    </source>
</evidence>
<keyword evidence="1" id="KW-0808">Transferase</keyword>
<protein>
    <recommendedName>
        <fullName evidence="6">Adenylyltransferase AadA C-terminal domain-containing protein</fullName>
    </recommendedName>
</protein>
<dbReference type="InterPro" id="IPR002934">
    <property type="entry name" value="Polymerase_NTP_transf_dom"/>
</dbReference>
<organism evidence="4 5">
    <name type="scientific">Sutcliffiella tianshenii</name>
    <dbReference type="NCBI Taxonomy" id="1463404"/>
    <lineage>
        <taxon>Bacteria</taxon>
        <taxon>Bacillati</taxon>
        <taxon>Bacillota</taxon>
        <taxon>Bacilli</taxon>
        <taxon>Bacillales</taxon>
        <taxon>Bacillaceae</taxon>
        <taxon>Sutcliffiella</taxon>
    </lineage>
</organism>
<accession>A0ABS2NYI5</accession>
<name>A0ABS2NYI5_9BACI</name>
<feature type="domain" description="Adenylyltransferase AadA C-terminal" evidence="3">
    <location>
        <begin position="188"/>
        <end position="241"/>
    </location>
</feature>
<dbReference type="RefSeq" id="WP_204414962.1">
    <property type="nucleotide sequence ID" value="NZ_JAFBED010000003.1"/>
</dbReference>
<sequence length="271" mass="31520">MRSMPSGITVIVEEFIEKIETAFPGFLQGFYLYGSISLGAFQKGMSDIDFIAVIKQHPTVDEMDKLKNIHKQMHKKFSGYSLDGYYLVKDELEAEDQRIISSHYFSEGKFKGKKSFHKDSIDAFQIKKYGIIIKGQQVDYSVDFDIVVKNQKDNINTYWQNWLDSCKRFPSINYVGFYMSTGSIEWGVLGVTRLYYTIREKDMTSKVGAGEYALDSVPERWHKILEEAIRWRKGIKKSKYRSIWKRRADALAYMEYVIGECNAMAEKRGSR</sequence>
<dbReference type="Pfam" id="PF01909">
    <property type="entry name" value="NTP_transf_2"/>
    <property type="match status" value="1"/>
</dbReference>
<dbReference type="EMBL" id="JAFBED010000003">
    <property type="protein sequence ID" value="MBM7619739.1"/>
    <property type="molecule type" value="Genomic_DNA"/>
</dbReference>
<evidence type="ECO:0000313" key="4">
    <source>
        <dbReference type="EMBL" id="MBM7619739.1"/>
    </source>
</evidence>
<dbReference type="SUPFAM" id="SSF81301">
    <property type="entry name" value="Nucleotidyltransferase"/>
    <property type="match status" value="1"/>
</dbReference>
<dbReference type="Proteomes" id="UP000737402">
    <property type="component" value="Unassembled WGS sequence"/>
</dbReference>
<comment type="caution">
    <text evidence="4">The sequence shown here is derived from an EMBL/GenBank/DDBJ whole genome shotgun (WGS) entry which is preliminary data.</text>
</comment>
<evidence type="ECO:0000256" key="1">
    <source>
        <dbReference type="ARBA" id="ARBA00022679"/>
    </source>
</evidence>
<reference evidence="4 5" key="1">
    <citation type="submission" date="2021-01" db="EMBL/GenBank/DDBJ databases">
        <title>Genomic Encyclopedia of Type Strains, Phase IV (KMG-IV): sequencing the most valuable type-strain genomes for metagenomic binning, comparative biology and taxonomic classification.</title>
        <authorList>
            <person name="Goeker M."/>
        </authorList>
    </citation>
    <scope>NUCLEOTIDE SEQUENCE [LARGE SCALE GENOMIC DNA]</scope>
    <source>
        <strain evidence="4 5">DSM 25879</strain>
    </source>
</reference>
<dbReference type="Pfam" id="PF13427">
    <property type="entry name" value="AadA_C"/>
    <property type="match status" value="1"/>
</dbReference>